<keyword evidence="4" id="KW-0813">Transport</keyword>
<dbReference type="GO" id="GO:0015031">
    <property type="term" value="P:protein transport"/>
    <property type="evidence" value="ECO:0007669"/>
    <property type="project" value="UniProtKB-KW"/>
</dbReference>
<evidence type="ECO:0000256" key="6">
    <source>
        <dbReference type="ARBA" id="ARBA00022692"/>
    </source>
</evidence>
<dbReference type="HOGENOM" id="CLU_116157_2_0_7"/>
<accession>A0A0B5B7T3</accession>
<protein>
    <recommendedName>
        <fullName evidence="3">Sec translocon accessory complex subunit YajC</fullName>
    </recommendedName>
</protein>
<comment type="subcellular location">
    <subcellularLocation>
        <location evidence="1">Cell membrane</location>
        <topology evidence="1">Single-pass membrane protein</topology>
    </subcellularLocation>
</comment>
<keyword evidence="5" id="KW-1003">Cell membrane</keyword>
<dbReference type="OrthoDB" id="9811406at2"/>
<name>A0A0B5B7T3_9BACT</name>
<comment type="similarity">
    <text evidence="2">Belongs to the YajC family.</text>
</comment>
<evidence type="ECO:0000256" key="11">
    <source>
        <dbReference type="SAM" id="Phobius"/>
    </source>
</evidence>
<keyword evidence="13" id="KW-1185">Reference proteome</keyword>
<sequence length="108" mass="11308">MLGLAFAMAGQPGGAPQGGAQAAFMNIVPLIFMFAIFYFLLIRPQQKKAKEHRALLDSLKKGDLVVTAAGIHGKVSGIDGDVVTLEIAPGINIKVGKGYIASLTKADK</sequence>
<proteinExistence type="inferred from homology"/>
<evidence type="ECO:0000256" key="10">
    <source>
        <dbReference type="ARBA" id="ARBA00023136"/>
    </source>
</evidence>
<organism evidence="12 13">
    <name type="scientific">Geobacter pickeringii</name>
    <dbReference type="NCBI Taxonomy" id="345632"/>
    <lineage>
        <taxon>Bacteria</taxon>
        <taxon>Pseudomonadati</taxon>
        <taxon>Thermodesulfobacteriota</taxon>
        <taxon>Desulfuromonadia</taxon>
        <taxon>Geobacterales</taxon>
        <taxon>Geobacteraceae</taxon>
        <taxon>Geobacter</taxon>
    </lineage>
</organism>
<reference evidence="12 13" key="1">
    <citation type="journal article" date="2015" name="Genome Announc.">
        <title>Complete Genome of Geobacter pickeringii G13T, a Metal-Reducing Isolate from Sedimentary Kaolin Deposits.</title>
        <authorList>
            <person name="Badalamenti J.P."/>
            <person name="Bond D.R."/>
        </authorList>
    </citation>
    <scope>NUCLEOTIDE SEQUENCE [LARGE SCALE GENOMIC DNA]</scope>
    <source>
        <strain evidence="12 13">G13</strain>
    </source>
</reference>
<evidence type="ECO:0000313" key="13">
    <source>
        <dbReference type="Proteomes" id="UP000057609"/>
    </source>
</evidence>
<dbReference type="GO" id="GO:0005886">
    <property type="term" value="C:plasma membrane"/>
    <property type="evidence" value="ECO:0007669"/>
    <property type="project" value="UniProtKB-SubCell"/>
</dbReference>
<keyword evidence="6 11" id="KW-0812">Transmembrane</keyword>
<evidence type="ECO:0000256" key="2">
    <source>
        <dbReference type="ARBA" id="ARBA00006742"/>
    </source>
</evidence>
<evidence type="ECO:0000256" key="1">
    <source>
        <dbReference type="ARBA" id="ARBA00004162"/>
    </source>
</evidence>
<dbReference type="STRING" id="345632.GPICK_03670"/>
<dbReference type="SMART" id="SM01323">
    <property type="entry name" value="YajC"/>
    <property type="match status" value="1"/>
</dbReference>
<keyword evidence="7" id="KW-0653">Protein transport</keyword>
<dbReference type="EMBL" id="CP009788">
    <property type="protein sequence ID" value="AJE02593.1"/>
    <property type="molecule type" value="Genomic_DNA"/>
</dbReference>
<gene>
    <name evidence="12" type="ORF">GPICK_03670</name>
</gene>
<keyword evidence="8 11" id="KW-1133">Transmembrane helix</keyword>
<dbReference type="KEGG" id="gpi:GPICK_03670"/>
<feature type="transmembrane region" description="Helical" evidence="11">
    <location>
        <begin position="20"/>
        <end position="41"/>
    </location>
</feature>
<keyword evidence="9" id="KW-0811">Translocation</keyword>
<dbReference type="PANTHER" id="PTHR33909:SF1">
    <property type="entry name" value="SEC TRANSLOCON ACCESSORY COMPLEX SUBUNIT YAJC"/>
    <property type="match status" value="1"/>
</dbReference>
<dbReference type="PANTHER" id="PTHR33909">
    <property type="entry name" value="SEC TRANSLOCON ACCESSORY COMPLEX SUBUNIT YAJC"/>
    <property type="match status" value="1"/>
</dbReference>
<evidence type="ECO:0000256" key="8">
    <source>
        <dbReference type="ARBA" id="ARBA00022989"/>
    </source>
</evidence>
<evidence type="ECO:0000256" key="7">
    <source>
        <dbReference type="ARBA" id="ARBA00022927"/>
    </source>
</evidence>
<dbReference type="Proteomes" id="UP000057609">
    <property type="component" value="Chromosome"/>
</dbReference>
<dbReference type="PRINTS" id="PR01853">
    <property type="entry name" value="YAJCTRNLCASE"/>
</dbReference>
<evidence type="ECO:0000313" key="12">
    <source>
        <dbReference type="EMBL" id="AJE02593.1"/>
    </source>
</evidence>
<dbReference type="NCBIfam" id="TIGR00739">
    <property type="entry name" value="yajC"/>
    <property type="match status" value="1"/>
</dbReference>
<dbReference type="AlphaFoldDB" id="A0A0B5B7T3"/>
<dbReference type="Pfam" id="PF02699">
    <property type="entry name" value="YajC"/>
    <property type="match status" value="1"/>
</dbReference>
<evidence type="ECO:0000256" key="5">
    <source>
        <dbReference type="ARBA" id="ARBA00022475"/>
    </source>
</evidence>
<dbReference type="InterPro" id="IPR003849">
    <property type="entry name" value="Preprotein_translocase_YajC"/>
</dbReference>
<evidence type="ECO:0000256" key="9">
    <source>
        <dbReference type="ARBA" id="ARBA00023010"/>
    </source>
</evidence>
<evidence type="ECO:0000256" key="3">
    <source>
        <dbReference type="ARBA" id="ARBA00014962"/>
    </source>
</evidence>
<dbReference type="RefSeq" id="WP_039740608.1">
    <property type="nucleotide sequence ID" value="NZ_CP009788.1"/>
</dbReference>
<evidence type="ECO:0000256" key="4">
    <source>
        <dbReference type="ARBA" id="ARBA00022448"/>
    </source>
</evidence>
<keyword evidence="10 11" id="KW-0472">Membrane</keyword>